<dbReference type="Proteomes" id="UP001055172">
    <property type="component" value="Unassembled WGS sequence"/>
</dbReference>
<gene>
    <name evidence="2" type="ORF">ColLi_13574</name>
</gene>
<evidence type="ECO:0000313" key="2">
    <source>
        <dbReference type="EMBL" id="GJC90736.1"/>
    </source>
</evidence>
<comment type="caution">
    <text evidence="2">The sequence shown here is derived from an EMBL/GenBank/DDBJ whole genome shotgun (WGS) entry which is preliminary data.</text>
</comment>
<protein>
    <submittedName>
        <fullName evidence="2">Uncharacterized protein</fullName>
    </submittedName>
</protein>
<keyword evidence="3" id="KW-1185">Reference proteome</keyword>
<evidence type="ECO:0000313" key="3">
    <source>
        <dbReference type="Proteomes" id="UP001055172"/>
    </source>
</evidence>
<sequence length="198" mass="23140">MSPAEKPVSGESRIHKRQKWQPTRQLSQRTIRVLERPKVKNRFQPKPWHMKFESYERYDMYYDNAQLKAQETFDELAATYVTVGIVSYDLRETKRVMEKFGIKVPTRAVFVDLIKVLEHQTRDEGIPKELRKYTDENVTMRNGRYDRRPGMPQGYDGMPSVRLLEVLGPAAASHRADFKKIEKGSVALQRIANRARNG</sequence>
<dbReference type="EMBL" id="BPPX01000059">
    <property type="protein sequence ID" value="GJC90736.1"/>
    <property type="molecule type" value="Genomic_DNA"/>
</dbReference>
<dbReference type="PROSITE" id="PS50890">
    <property type="entry name" value="PUA"/>
    <property type="match status" value="1"/>
</dbReference>
<dbReference type="AlphaFoldDB" id="A0AA37H0F8"/>
<organism evidence="2 3">
    <name type="scientific">Colletotrichum liriopes</name>
    <dbReference type="NCBI Taxonomy" id="708192"/>
    <lineage>
        <taxon>Eukaryota</taxon>
        <taxon>Fungi</taxon>
        <taxon>Dikarya</taxon>
        <taxon>Ascomycota</taxon>
        <taxon>Pezizomycotina</taxon>
        <taxon>Sordariomycetes</taxon>
        <taxon>Hypocreomycetidae</taxon>
        <taxon>Glomerellales</taxon>
        <taxon>Glomerellaceae</taxon>
        <taxon>Colletotrichum</taxon>
        <taxon>Colletotrichum spaethianum species complex</taxon>
    </lineage>
</organism>
<evidence type="ECO:0000256" key="1">
    <source>
        <dbReference type="SAM" id="MobiDB-lite"/>
    </source>
</evidence>
<accession>A0AA37H0F8</accession>
<name>A0AA37H0F8_9PEZI</name>
<reference evidence="2 3" key="1">
    <citation type="submission" date="2021-07" db="EMBL/GenBank/DDBJ databases">
        <title>Genome data of Colletotrichum spaethianum.</title>
        <authorList>
            <person name="Utami Y.D."/>
            <person name="Hiruma K."/>
        </authorList>
    </citation>
    <scope>NUCLEOTIDE SEQUENCE [LARGE SCALE GENOMIC DNA]</scope>
    <source>
        <strain evidence="2 3">MAFF 242679</strain>
    </source>
</reference>
<feature type="region of interest" description="Disordered" evidence="1">
    <location>
        <begin position="1"/>
        <end position="27"/>
    </location>
</feature>
<proteinExistence type="predicted"/>